<dbReference type="EMBL" id="JAFBBU010000001">
    <property type="protein sequence ID" value="MBM7473032.1"/>
    <property type="molecule type" value="Genomic_DNA"/>
</dbReference>
<keyword evidence="4" id="KW-1185">Reference proteome</keyword>
<dbReference type="Proteomes" id="UP000776164">
    <property type="component" value="Unassembled WGS sequence"/>
</dbReference>
<dbReference type="Gene3D" id="3.30.9.20">
    <property type="match status" value="1"/>
</dbReference>
<dbReference type="InterPro" id="IPR013785">
    <property type="entry name" value="Aldolase_TIM"/>
</dbReference>
<dbReference type="Pfam" id="PF01494">
    <property type="entry name" value="FAD_binding_3"/>
    <property type="match status" value="1"/>
</dbReference>
<dbReference type="SUPFAM" id="SSF51395">
    <property type="entry name" value="FMN-linked oxidoreductases"/>
    <property type="match status" value="1"/>
</dbReference>
<dbReference type="EC" id="1.14.13.40" evidence="3"/>
<dbReference type="Pfam" id="PF00724">
    <property type="entry name" value="Oxidored_FMN"/>
    <property type="match status" value="1"/>
</dbReference>
<proteinExistence type="predicted"/>
<dbReference type="CDD" id="cd02932">
    <property type="entry name" value="OYE_YqiM_FMN"/>
    <property type="match status" value="1"/>
</dbReference>
<protein>
    <submittedName>
        <fullName evidence="3">Anthraniloyl-CoA monooxygenase</fullName>
        <ecNumber evidence="3">1.14.13.40</ecNumber>
    </submittedName>
</protein>
<evidence type="ECO:0000259" key="2">
    <source>
        <dbReference type="Pfam" id="PF01494"/>
    </source>
</evidence>
<gene>
    <name evidence="3" type="ORF">JOE66_002666</name>
</gene>
<evidence type="ECO:0000259" key="1">
    <source>
        <dbReference type="Pfam" id="PF00724"/>
    </source>
</evidence>
<organism evidence="3 4">
    <name type="scientific">Subtercola frigoramans</name>
    <dbReference type="NCBI Taxonomy" id="120298"/>
    <lineage>
        <taxon>Bacteria</taxon>
        <taxon>Bacillati</taxon>
        <taxon>Actinomycetota</taxon>
        <taxon>Actinomycetes</taxon>
        <taxon>Micrococcales</taxon>
        <taxon>Microbacteriaceae</taxon>
        <taxon>Subtercola</taxon>
    </lineage>
</organism>
<dbReference type="InterPro" id="IPR044152">
    <property type="entry name" value="YqjM-like"/>
</dbReference>
<keyword evidence="3" id="KW-0503">Monooxygenase</keyword>
<evidence type="ECO:0000313" key="4">
    <source>
        <dbReference type="Proteomes" id="UP000776164"/>
    </source>
</evidence>
<feature type="domain" description="FAD-binding" evidence="2">
    <location>
        <begin position="130"/>
        <end position="316"/>
    </location>
</feature>
<name>A0ABS2L7H4_9MICO</name>
<dbReference type="InterPro" id="IPR001155">
    <property type="entry name" value="OxRdtase_FMN_N"/>
</dbReference>
<dbReference type="SUPFAM" id="SSF51905">
    <property type="entry name" value="FAD/NAD(P)-binding domain"/>
    <property type="match status" value="1"/>
</dbReference>
<dbReference type="InterPro" id="IPR036188">
    <property type="entry name" value="FAD/NAD-bd_sf"/>
</dbReference>
<comment type="caution">
    <text evidence="3">The sequence shown here is derived from an EMBL/GenBank/DDBJ whole genome shotgun (WGS) entry which is preliminary data.</text>
</comment>
<dbReference type="PANTHER" id="PTHR43303">
    <property type="entry name" value="NADPH DEHYDROGENASE C23G7.10C-RELATED"/>
    <property type="match status" value="1"/>
</dbReference>
<dbReference type="RefSeq" id="WP_205110190.1">
    <property type="nucleotide sequence ID" value="NZ_BAAAHT010000003.1"/>
</dbReference>
<keyword evidence="3" id="KW-0560">Oxidoreductase</keyword>
<reference evidence="3 4" key="1">
    <citation type="submission" date="2021-01" db="EMBL/GenBank/DDBJ databases">
        <title>Sequencing the genomes of 1000 actinobacteria strains.</title>
        <authorList>
            <person name="Klenk H.-P."/>
        </authorList>
    </citation>
    <scope>NUCLEOTIDE SEQUENCE [LARGE SCALE GENOMIC DNA]</scope>
    <source>
        <strain evidence="3 4">DSM 13057</strain>
    </source>
</reference>
<dbReference type="Gene3D" id="3.50.50.60">
    <property type="entry name" value="FAD/NAD(P)-binding domain"/>
    <property type="match status" value="1"/>
</dbReference>
<dbReference type="Gene3D" id="3.20.20.70">
    <property type="entry name" value="Aldolase class I"/>
    <property type="match status" value="1"/>
</dbReference>
<accession>A0ABS2L7H4</accession>
<feature type="domain" description="NADH:flavin oxidoreductase/NADH oxidase N-terminal" evidence="1">
    <location>
        <begin position="389"/>
        <end position="719"/>
    </location>
</feature>
<dbReference type="InterPro" id="IPR002938">
    <property type="entry name" value="FAD-bd"/>
</dbReference>
<evidence type="ECO:0000313" key="3">
    <source>
        <dbReference type="EMBL" id="MBM7473032.1"/>
    </source>
</evidence>
<dbReference type="GO" id="GO:0018673">
    <property type="term" value="F:anthraniloyl-CoA monooxygenase activity"/>
    <property type="evidence" value="ECO:0007669"/>
    <property type="project" value="UniProtKB-EC"/>
</dbReference>
<dbReference type="PANTHER" id="PTHR43303:SF3">
    <property type="entry name" value="BLR3436 PROTEIN"/>
    <property type="match status" value="1"/>
</dbReference>
<dbReference type="NCBIfam" id="NF006101">
    <property type="entry name" value="PRK08255.1"/>
    <property type="match status" value="1"/>
</dbReference>
<sequence>MSIGGGPGGLMSAIVLKKADPENQVVVYERNAADDTFGFGVVFSQETLDNLEAADSVIFERVKARFRTWSAIDVDYLGFRERSDGHSFAALARKELLVLLGERARELGVIIHYETLAPGLDDLERDFDVVIASDGVHSRTRSARADVFKPNVHARPAKYAWFGTTRPVDCFTFVFVDTPHGMFWAHIYPFNETTSTFIVETDPATWERAGLAELDDDESRHYAERLFADYLDGHELIGNASKWLNFTQVSNESWVAGRTALVGDAAHTAHFSIGSGTKLALEDAIALANALIEAPDVATALAQYENVRHPLAASIQRSAKTSLEWFEGVQRYRDLPPQQFVFQLLTRSQRITYDNLKLRDAEYVARLDEWFAESSRAAGIEVESGTPPMFYPFTLGSMRLANRIVVSPMAQYSAVDGMPTNWHLVHLGARAVGGAGLVFTEMVCVAPDARITPGCPGLWNTGQAVAWAEVTAFVHENSDAKIGVQIGHAGRKGSTKVMWEGIDEPLDDGNWETIAPSAITYLPGSAMPRELTIADMDRVVAEHVASTRLAATAGFDIIELHAAHGYLLSSFLSPLSNRRTDQWGGSLENRARFPLRVVDAMRAVWPADKPMSVRISATDWVEDGFSGDDAVAFARMLAEHGVDIVDVSTGQTSAEARPEYGRLYQTPFSDRIRQEVGIPTMTVGAIASVDDANTIVIAGRADLCLLARPHLVDPYWTLNAAIDQQFRGHRVPEQYKSGMSARRRVQKP</sequence>